<dbReference type="SMART" id="SM00129">
    <property type="entry name" value="KISc"/>
    <property type="match status" value="1"/>
</dbReference>
<feature type="coiled-coil region" evidence="7">
    <location>
        <begin position="1482"/>
        <end position="1530"/>
    </location>
</feature>
<keyword evidence="2" id="KW-0963">Cytoplasm</keyword>
<feature type="compositionally biased region" description="Low complexity" evidence="8">
    <location>
        <begin position="988"/>
        <end position="998"/>
    </location>
</feature>
<feature type="compositionally biased region" description="Basic residues" evidence="8">
    <location>
        <begin position="739"/>
        <end position="749"/>
    </location>
</feature>
<keyword evidence="5 7" id="KW-0175">Coiled coil</keyword>
<dbReference type="Gene3D" id="3.40.850.10">
    <property type="entry name" value="Kinesin motor domain"/>
    <property type="match status" value="1"/>
</dbReference>
<feature type="coiled-coil region" evidence="7">
    <location>
        <begin position="640"/>
        <end position="702"/>
    </location>
</feature>
<dbReference type="InterPro" id="IPR027417">
    <property type="entry name" value="P-loop_NTPase"/>
</dbReference>
<dbReference type="GO" id="GO:0003777">
    <property type="term" value="F:microtubule motor activity"/>
    <property type="evidence" value="ECO:0007669"/>
    <property type="project" value="InterPro"/>
</dbReference>
<feature type="compositionally biased region" description="Pro residues" evidence="8">
    <location>
        <begin position="1673"/>
        <end position="1685"/>
    </location>
</feature>
<name>A0A0G2JAA3_9EURO</name>
<organism evidence="10 11">
    <name type="scientific">[Emmonsia] crescens</name>
    <dbReference type="NCBI Taxonomy" id="73230"/>
    <lineage>
        <taxon>Eukaryota</taxon>
        <taxon>Fungi</taxon>
        <taxon>Dikarya</taxon>
        <taxon>Ascomycota</taxon>
        <taxon>Pezizomycotina</taxon>
        <taxon>Eurotiomycetes</taxon>
        <taxon>Eurotiomycetidae</taxon>
        <taxon>Onygenales</taxon>
        <taxon>Ajellomycetaceae</taxon>
        <taxon>Emergomyces</taxon>
    </lineage>
</organism>
<evidence type="ECO:0000256" key="8">
    <source>
        <dbReference type="SAM" id="MobiDB-lite"/>
    </source>
</evidence>
<gene>
    <name evidence="10" type="ORF">EMCG_08785</name>
</gene>
<dbReference type="GO" id="GO:0005875">
    <property type="term" value="C:microtubule associated complex"/>
    <property type="evidence" value="ECO:0007669"/>
    <property type="project" value="TreeGrafter"/>
</dbReference>
<evidence type="ECO:0000256" key="7">
    <source>
        <dbReference type="SAM" id="Coils"/>
    </source>
</evidence>
<feature type="compositionally biased region" description="Low complexity" evidence="8">
    <location>
        <begin position="906"/>
        <end position="919"/>
    </location>
</feature>
<feature type="coiled-coil region" evidence="7">
    <location>
        <begin position="1729"/>
        <end position="1815"/>
    </location>
</feature>
<dbReference type="GO" id="GO:0007018">
    <property type="term" value="P:microtubule-based movement"/>
    <property type="evidence" value="ECO:0007669"/>
    <property type="project" value="InterPro"/>
</dbReference>
<feature type="region of interest" description="Disordered" evidence="8">
    <location>
        <begin position="739"/>
        <end position="768"/>
    </location>
</feature>
<dbReference type="PANTHER" id="PTHR47969:SF15">
    <property type="entry name" value="CHROMOSOME-ASSOCIATED KINESIN KIF4A-RELATED"/>
    <property type="match status" value="1"/>
</dbReference>
<feature type="compositionally biased region" description="Basic and acidic residues" evidence="8">
    <location>
        <begin position="477"/>
        <end position="494"/>
    </location>
</feature>
<evidence type="ECO:0000313" key="11">
    <source>
        <dbReference type="Proteomes" id="UP000034164"/>
    </source>
</evidence>
<feature type="region of interest" description="Disordered" evidence="8">
    <location>
        <begin position="472"/>
        <end position="494"/>
    </location>
</feature>
<evidence type="ECO:0000259" key="9">
    <source>
        <dbReference type="PROSITE" id="PS50067"/>
    </source>
</evidence>
<accession>A0A0G2JAA3</accession>
<dbReference type="PROSITE" id="PS00411">
    <property type="entry name" value="KINESIN_MOTOR_1"/>
    <property type="match status" value="1"/>
</dbReference>
<feature type="compositionally biased region" description="Basic and acidic residues" evidence="8">
    <location>
        <begin position="803"/>
        <end position="816"/>
    </location>
</feature>
<keyword evidence="6" id="KW-0505">Motor protein</keyword>
<feature type="domain" description="Kinesin motor" evidence="9">
    <location>
        <begin position="50"/>
        <end position="439"/>
    </location>
</feature>
<dbReference type="SUPFAM" id="SSF52540">
    <property type="entry name" value="P-loop containing nucleoside triphosphate hydrolases"/>
    <property type="match status" value="1"/>
</dbReference>
<keyword evidence="4 6" id="KW-0067">ATP-binding</keyword>
<evidence type="ECO:0000256" key="1">
    <source>
        <dbReference type="ARBA" id="ARBA00004496"/>
    </source>
</evidence>
<dbReference type="Gene3D" id="1.10.287.1490">
    <property type="match status" value="1"/>
</dbReference>
<dbReference type="GO" id="GO:0051231">
    <property type="term" value="P:spindle elongation"/>
    <property type="evidence" value="ECO:0007669"/>
    <property type="project" value="TreeGrafter"/>
</dbReference>
<proteinExistence type="inferred from homology"/>
<feature type="compositionally biased region" description="Low complexity" evidence="8">
    <location>
        <begin position="938"/>
        <end position="960"/>
    </location>
</feature>
<feature type="region of interest" description="Disordered" evidence="8">
    <location>
        <begin position="902"/>
        <end position="921"/>
    </location>
</feature>
<evidence type="ECO:0000256" key="3">
    <source>
        <dbReference type="ARBA" id="ARBA00022741"/>
    </source>
</evidence>
<evidence type="ECO:0000256" key="4">
    <source>
        <dbReference type="ARBA" id="ARBA00022840"/>
    </source>
</evidence>
<dbReference type="GO" id="GO:0007052">
    <property type="term" value="P:mitotic spindle organization"/>
    <property type="evidence" value="ECO:0007669"/>
    <property type="project" value="TreeGrafter"/>
</dbReference>
<evidence type="ECO:0000313" key="10">
    <source>
        <dbReference type="EMBL" id="KKZ65381.1"/>
    </source>
</evidence>
<dbReference type="FunFam" id="3.40.850.10:FF:000125">
    <property type="entry name" value="Kinesin class 4 (Chromokinesin group)"/>
    <property type="match status" value="1"/>
</dbReference>
<dbReference type="InterPro" id="IPR019821">
    <property type="entry name" value="Kinesin_motor_CS"/>
</dbReference>
<feature type="region of interest" description="Disordered" evidence="8">
    <location>
        <begin position="1641"/>
        <end position="1704"/>
    </location>
</feature>
<dbReference type="GO" id="GO:0005737">
    <property type="term" value="C:cytoplasm"/>
    <property type="evidence" value="ECO:0007669"/>
    <property type="project" value="UniProtKB-SubCell"/>
</dbReference>
<feature type="region of interest" description="Disordered" evidence="8">
    <location>
        <begin position="930"/>
        <end position="1000"/>
    </location>
</feature>
<comment type="caution">
    <text evidence="10">The sequence shown here is derived from an EMBL/GenBank/DDBJ whole genome shotgun (WGS) entry which is preliminary data.</text>
</comment>
<dbReference type="Proteomes" id="UP000034164">
    <property type="component" value="Unassembled WGS sequence"/>
</dbReference>
<dbReference type="Pfam" id="PF00225">
    <property type="entry name" value="Kinesin"/>
    <property type="match status" value="1"/>
</dbReference>
<dbReference type="VEuPathDB" id="FungiDB:EMCG_08785"/>
<dbReference type="OrthoDB" id="3176171at2759"/>
<dbReference type="GO" id="GO:0008017">
    <property type="term" value="F:microtubule binding"/>
    <property type="evidence" value="ECO:0007669"/>
    <property type="project" value="InterPro"/>
</dbReference>
<evidence type="ECO:0000256" key="5">
    <source>
        <dbReference type="ARBA" id="ARBA00023054"/>
    </source>
</evidence>
<comment type="similarity">
    <text evidence="6">Belongs to the TRAFAC class myosin-kinesin ATPase superfamily. Kinesin family.</text>
</comment>
<protein>
    <recommendedName>
        <fullName evidence="9">Kinesin motor domain-containing protein</fullName>
    </recommendedName>
</protein>
<feature type="compositionally biased region" description="Low complexity" evidence="8">
    <location>
        <begin position="23"/>
        <end position="35"/>
    </location>
</feature>
<dbReference type="PANTHER" id="PTHR47969">
    <property type="entry name" value="CHROMOSOME-ASSOCIATED KINESIN KIF4A-RELATED"/>
    <property type="match status" value="1"/>
</dbReference>
<dbReference type="PROSITE" id="PS50067">
    <property type="entry name" value="KINESIN_MOTOR_2"/>
    <property type="match status" value="1"/>
</dbReference>
<evidence type="ECO:0000256" key="6">
    <source>
        <dbReference type="PROSITE-ProRule" id="PRU00283"/>
    </source>
</evidence>
<feature type="compositionally biased region" description="Basic and acidic residues" evidence="8">
    <location>
        <begin position="1368"/>
        <end position="1383"/>
    </location>
</feature>
<feature type="coiled-coil region" evidence="7">
    <location>
        <begin position="1008"/>
        <end position="1042"/>
    </location>
</feature>
<feature type="compositionally biased region" description="Pro residues" evidence="8">
    <location>
        <begin position="1"/>
        <end position="14"/>
    </location>
</feature>
<comment type="subcellular location">
    <subcellularLocation>
        <location evidence="1">Cytoplasm</location>
    </subcellularLocation>
</comment>
<sequence>MANSPPASPVPTSQPRPMSAMIRPPRSNSRMSMSSKQGGSRASDEDTKTAVKVAVRVRPPLKSTDPGFELIPQRFQRSTVHVTSATSVAIDAPQGRKLFVFDRVFPETVDQEGVWEYLQDSVNSFVQGYNVSILAYGQSGAGKSYTMGTSGPAEQNDQKVMGIIPRASQLLFEKLTGTTHNRTGSTGLRTPTRYSVNSSLPNFGKGLLDKSWQMKATYVEIYNEQLRDLLLPDTTPHAERGAVTIREDTKGRILLTGLHQVSINSFEDLIGALNFGSSIRQTDATAINAKSSRSHAVFSLNLVQRKDPTSNLSTREKRLSMPVEALSGSDASITVDSKLHFVDLAGSERLKNTGASGERAKEGISINAGLASLGKVISQLSSRQPGSHVSYRDSKLTRLLQDSLGGNAITYMIACVTPAEFHLSETLNTVQYAQRARAIQSKPRIQQVTDESDKQAVIDRLKAEVAFLRQQISNSEGGDRRSNVPQERAERQNEREIELQNHLLDVQESYTALSQRHAKLISELTKATDFSGDTDDLQSLLGDSSMERLKRSHSFAESVEQVVLEYEKTIQSLESSLSNTRSSLSNTESSLLEKETKCAYIETVNAQLQARVQKMMDREANTEHYLHDLESKLDGHTTGEEKNAAIIAELRKEIARARENEASCEDYISTLEERLAEADQDMELMQREMDRLEHVIDRQRSLGKLDTLLYELDHIQQNGAKSDDGKGDIHIHNHNLNHTHTHTHTRTHSSPHSSPVASREPPKPRKRGLSQSLDVLMEAVETAIPESDDDLGETLPESGSAVSEREVEAPTTRDDDNAGLEALQKASGEKSGQNLNADHDYPPQSPAQSRFVAEKLEDVTQELFELRIQQETSTNEYDLLHAKYEEALRTLAELQDAVDEARHPPHAAAAATPMTSSRPVSFLEDSRVQELRAGGQPSSSRLLSSELSLAEESSISQEPSESGRKANSNLPDAFERDEPNHHHHHYQNNHNNHNNNNNSDVENMHKLLQEHQQGMSMVTQKYAQLQSEHEETLNLVEDLKHEIQRTKSSSPTAPSPKAQVIRRMTSQNMNTVDRAHRSLASLRNIAIEEFEDRPDTMQNFEVSLNTAMHELHSRMERIQVLEAESKNVKKEMETKATIISGLTRERSSLSGSSPMDISVVSQMRDQILQHENQVKGLQEAHDIREKELTAEVQSLNELLEAQRALVMEKDGQVEAQDQKIVQLEEVNSEWEIKHQGAVESLQSSENTLQTTLAELQAALVERAEWQSKHRTATESLQSSEQQLQTTLAELEAALASIDALRSERNAVEGASAEEMATAAKGLENARAKHQELVDSLKHNIEEQRSTISAHLSTISGLESSLAAAKEQISQHEDANHSSSEELESYRARATALEQEIEVQKTTVETQKAELVSLQESHEQELEELEVKVKAAAEAHYESRMAEESARNEQAVNALRAEILTSKNELTKLLSGVTAALNTPVTANSLQEQIEDVLSQKQQFAEKYSALFDTNEELMGELELKRSSHTKLERQFTDLTEKSSRHEAKMTELAHLVASHEDALKAKEDLIKKKDAIINEITTEKQKSVRLVEELEEQITNTFDQHHNRLSVIQQERHQALDEATLKIGILEKDIESYRARIDQMEGQMRNGDVSSPIDRSSSMTSNLRKSASAASLPSPPPAIPLPPLPNIAAQAGSISPPSSRHTSKELVNAQLVEDQEARIRTIEKHLHAEKQLTATLEEALGDLEAQSNKVKTDMEAWKKKAWQFEDELTQLRSERNSTRLSIQAVEEERNARREAEAARAHLEEKMNAISKKKKKSTLNCF</sequence>
<keyword evidence="3 6" id="KW-0547">Nucleotide-binding</keyword>
<dbReference type="InterPro" id="IPR036961">
    <property type="entry name" value="Kinesin_motor_dom_sf"/>
</dbReference>
<dbReference type="PRINTS" id="PR00380">
    <property type="entry name" value="KINESINHEAVY"/>
</dbReference>
<dbReference type="InterPro" id="IPR001752">
    <property type="entry name" value="Kinesin_motor_dom"/>
</dbReference>
<dbReference type="EMBL" id="LCZI01000656">
    <property type="protein sequence ID" value="KKZ65381.1"/>
    <property type="molecule type" value="Genomic_DNA"/>
</dbReference>
<dbReference type="GO" id="GO:0005524">
    <property type="term" value="F:ATP binding"/>
    <property type="evidence" value="ECO:0007669"/>
    <property type="project" value="UniProtKB-UniRule"/>
</dbReference>
<dbReference type="InterPro" id="IPR027640">
    <property type="entry name" value="Kinesin-like_fam"/>
</dbReference>
<feature type="region of interest" description="Disordered" evidence="8">
    <location>
        <begin position="1"/>
        <end position="49"/>
    </location>
</feature>
<evidence type="ECO:0000256" key="2">
    <source>
        <dbReference type="ARBA" id="ARBA00022490"/>
    </source>
</evidence>
<feature type="compositionally biased region" description="Polar residues" evidence="8">
    <location>
        <begin position="1653"/>
        <end position="1665"/>
    </location>
</feature>
<reference evidence="11" key="1">
    <citation type="journal article" date="2015" name="PLoS Genet.">
        <title>The dynamic genome and transcriptome of the human fungal pathogen Blastomyces and close relative Emmonsia.</title>
        <authorList>
            <person name="Munoz J.F."/>
            <person name="Gauthier G.M."/>
            <person name="Desjardins C.A."/>
            <person name="Gallo J.E."/>
            <person name="Holder J."/>
            <person name="Sullivan T.D."/>
            <person name="Marty A.J."/>
            <person name="Carmen J.C."/>
            <person name="Chen Z."/>
            <person name="Ding L."/>
            <person name="Gujja S."/>
            <person name="Magrini V."/>
            <person name="Misas E."/>
            <person name="Mitreva M."/>
            <person name="Priest M."/>
            <person name="Saif S."/>
            <person name="Whiston E.A."/>
            <person name="Young S."/>
            <person name="Zeng Q."/>
            <person name="Goldman W.E."/>
            <person name="Mardis E.R."/>
            <person name="Taylor J.W."/>
            <person name="McEwen J.G."/>
            <person name="Clay O.K."/>
            <person name="Klein B.S."/>
            <person name="Cuomo C.A."/>
        </authorList>
    </citation>
    <scope>NUCLEOTIDE SEQUENCE [LARGE SCALE GENOMIC DNA]</scope>
    <source>
        <strain evidence="11">UAMH 3008</strain>
    </source>
</reference>
<feature type="region of interest" description="Disordered" evidence="8">
    <location>
        <begin position="784"/>
        <end position="846"/>
    </location>
</feature>
<feature type="region of interest" description="Disordered" evidence="8">
    <location>
        <begin position="1364"/>
        <end position="1383"/>
    </location>
</feature>
<feature type="binding site" evidence="6">
    <location>
        <begin position="137"/>
        <end position="144"/>
    </location>
    <ligand>
        <name>ATP</name>
        <dbReference type="ChEBI" id="CHEBI:30616"/>
    </ligand>
</feature>